<dbReference type="Pfam" id="PF04193">
    <property type="entry name" value="PQ-loop"/>
    <property type="match status" value="1"/>
</dbReference>
<evidence type="ECO:0000313" key="10">
    <source>
        <dbReference type="Proteomes" id="UP000696280"/>
    </source>
</evidence>
<dbReference type="InterPro" id="IPR006603">
    <property type="entry name" value="PQ-loop_rpt"/>
</dbReference>
<evidence type="ECO:0000256" key="8">
    <source>
        <dbReference type="SAM" id="Phobius"/>
    </source>
</evidence>
<evidence type="ECO:0008006" key="11">
    <source>
        <dbReference type="Google" id="ProtNLM"/>
    </source>
</evidence>
<evidence type="ECO:0000256" key="7">
    <source>
        <dbReference type="SAM" id="MobiDB-lite"/>
    </source>
</evidence>
<evidence type="ECO:0000256" key="1">
    <source>
        <dbReference type="ARBA" id="ARBA00004141"/>
    </source>
</evidence>
<reference evidence="9" key="1">
    <citation type="submission" date="2021-07" db="EMBL/GenBank/DDBJ databases">
        <authorList>
            <person name="Durling M."/>
        </authorList>
    </citation>
    <scope>NUCLEOTIDE SEQUENCE</scope>
</reference>
<organism evidence="9 10">
    <name type="scientific">Hymenoscyphus fraxineus</name>
    <dbReference type="NCBI Taxonomy" id="746836"/>
    <lineage>
        <taxon>Eukaryota</taxon>
        <taxon>Fungi</taxon>
        <taxon>Dikarya</taxon>
        <taxon>Ascomycota</taxon>
        <taxon>Pezizomycotina</taxon>
        <taxon>Leotiomycetes</taxon>
        <taxon>Helotiales</taxon>
        <taxon>Helotiaceae</taxon>
        <taxon>Hymenoscyphus</taxon>
    </lineage>
</organism>
<comment type="caution">
    <text evidence="9">The sequence shown here is derived from an EMBL/GenBank/DDBJ whole genome shotgun (WGS) entry which is preliminary data.</text>
</comment>
<feature type="transmembrane region" description="Helical" evidence="8">
    <location>
        <begin position="220"/>
        <end position="239"/>
    </location>
</feature>
<dbReference type="GO" id="GO:0034486">
    <property type="term" value="P:vacuolar transmembrane transport"/>
    <property type="evidence" value="ECO:0007669"/>
    <property type="project" value="UniProtKB-ARBA"/>
</dbReference>
<comment type="catalytic activity">
    <reaction evidence="6">
        <text>L-histidine(out) + L-arginine(in) = L-histidine(in) + L-arginine(out)</text>
        <dbReference type="Rhea" id="RHEA:71063"/>
        <dbReference type="ChEBI" id="CHEBI:32682"/>
        <dbReference type="ChEBI" id="CHEBI:57595"/>
    </reaction>
</comment>
<dbReference type="GO" id="GO:0098852">
    <property type="term" value="C:lytic vacuole membrane"/>
    <property type="evidence" value="ECO:0007669"/>
    <property type="project" value="UniProtKB-ARBA"/>
</dbReference>
<feature type="transmembrane region" description="Helical" evidence="8">
    <location>
        <begin position="56"/>
        <end position="76"/>
    </location>
</feature>
<keyword evidence="4 8" id="KW-0472">Membrane</keyword>
<dbReference type="SMART" id="SM00679">
    <property type="entry name" value="CTNS"/>
    <property type="match status" value="1"/>
</dbReference>
<gene>
    <name evidence="9" type="ORF">HYFRA_00002111</name>
</gene>
<feature type="transmembrane region" description="Helical" evidence="8">
    <location>
        <begin position="23"/>
        <end position="44"/>
    </location>
</feature>
<keyword evidence="2 8" id="KW-0812">Transmembrane</keyword>
<proteinExistence type="inferred from homology"/>
<evidence type="ECO:0000256" key="6">
    <source>
        <dbReference type="ARBA" id="ARBA00050768"/>
    </source>
</evidence>
<keyword evidence="10" id="KW-1185">Reference proteome</keyword>
<protein>
    <recommendedName>
        <fullName evidence="11">Vacuolar membrane PQ loop repeat protein</fullName>
    </recommendedName>
</protein>
<comment type="similarity">
    <text evidence="5">Belongs to the laat-1 family.</text>
</comment>
<dbReference type="GO" id="GO:0015174">
    <property type="term" value="F:basic amino acid transmembrane transporter activity"/>
    <property type="evidence" value="ECO:0007669"/>
    <property type="project" value="UniProtKB-ARBA"/>
</dbReference>
<dbReference type="InterPro" id="IPR051415">
    <property type="entry name" value="LAAT-1"/>
</dbReference>
<sequence>MASLLPAAVGALSKDLSLQEALSGIFGSVSLATWMFLLVPQLILNYKTGSADGISLAFLLVWMVGDVTNLAGAAWAGLVPTMIALAIYFCIADTVLITQVLYYRAKNARERKESVVSIETEEEPLLRRRSSDSTGLPGSHRRRLSAVSTSSRRSNCRKDILDEGSLEEGSLFRKNFFTILAVVAVGVVGWAIAWQSGVWVPSPIEDVPVVTESSAGAKTLGYISLALLFFILALVGNATQGASILFHSLEKEYLYTNLPWLIGSLGTMIEDATIFVQFRMYSAKKITTATQE</sequence>
<feature type="region of interest" description="Disordered" evidence="7">
    <location>
        <begin position="126"/>
        <end position="150"/>
    </location>
</feature>
<dbReference type="Gene3D" id="1.20.1280.290">
    <property type="match status" value="1"/>
</dbReference>
<feature type="transmembrane region" description="Helical" evidence="8">
    <location>
        <begin position="82"/>
        <end position="103"/>
    </location>
</feature>
<feature type="transmembrane region" description="Helical" evidence="8">
    <location>
        <begin position="176"/>
        <end position="200"/>
    </location>
</feature>
<evidence type="ECO:0000256" key="5">
    <source>
        <dbReference type="ARBA" id="ARBA00038039"/>
    </source>
</evidence>
<dbReference type="FunFam" id="1.20.1280.290:FF:000009">
    <property type="entry name" value="PQ loop repeat family protein"/>
    <property type="match status" value="1"/>
</dbReference>
<dbReference type="PANTHER" id="PTHR16201:SF44">
    <property type="entry name" value="SEVEN TRANSMEMBRANE PROTEIN 1"/>
    <property type="match status" value="1"/>
</dbReference>
<keyword evidence="3 8" id="KW-1133">Transmembrane helix</keyword>
<dbReference type="Proteomes" id="UP000696280">
    <property type="component" value="Unassembled WGS sequence"/>
</dbReference>
<accession>A0A9N9KKL8</accession>
<comment type="subcellular location">
    <subcellularLocation>
        <location evidence="1">Membrane</location>
        <topology evidence="1">Multi-pass membrane protein</topology>
    </subcellularLocation>
</comment>
<evidence type="ECO:0000256" key="4">
    <source>
        <dbReference type="ARBA" id="ARBA00023136"/>
    </source>
</evidence>
<evidence type="ECO:0000313" key="9">
    <source>
        <dbReference type="EMBL" id="CAG8948984.1"/>
    </source>
</evidence>
<evidence type="ECO:0000256" key="2">
    <source>
        <dbReference type="ARBA" id="ARBA00022692"/>
    </source>
</evidence>
<name>A0A9N9KKL8_9HELO</name>
<dbReference type="PANTHER" id="PTHR16201">
    <property type="entry name" value="SEVEN TRANSMEMBRANE PROTEIN 1-RELATED"/>
    <property type="match status" value="1"/>
</dbReference>
<dbReference type="OrthoDB" id="8048523at2759"/>
<evidence type="ECO:0000256" key="3">
    <source>
        <dbReference type="ARBA" id="ARBA00022989"/>
    </source>
</evidence>
<dbReference type="EMBL" id="CAJVRL010000001">
    <property type="protein sequence ID" value="CAG8948984.1"/>
    <property type="molecule type" value="Genomic_DNA"/>
</dbReference>
<dbReference type="AlphaFoldDB" id="A0A9N9KKL8"/>